<dbReference type="PROSITE" id="PS50144">
    <property type="entry name" value="MATH"/>
    <property type="match status" value="1"/>
</dbReference>
<dbReference type="PANTHER" id="PTHR26379">
    <property type="entry name" value="BTB/POZ AND MATH DOMAIN-CONTAINING PROTEIN 1"/>
    <property type="match status" value="1"/>
</dbReference>
<sequence length="342" mass="39570">MESKFDRTRIANENILKSVRAPLTKSITEFPIIKFNHLWCIKNFSLIPIENELICSPDFSPPISKDKWFIKLRPKTFDKQTEAEYIGIHLFLKSCEDTSKSQQRAKYIISVLDVDGNRKFTVECSRQEGRIFKAGIEGHGFKLIAPRDILLDPNRNMLGHDDTLQILCEITVFGEMDNKFVPVRDFNLYNDCELASRSITSDFASLIKSTLDCDIIVVSKDGSEFDAHRLVLKARSPVFKAMFEEEKAESRIEIPDFEAVVINDMLYFIYTDNIVEARINKIADQLLLAAEKYKLQRLKMLCEQYLASKISFERCDYLLSLSNLCNCKRLREKVLEFKETIS</sequence>
<dbReference type="SMART" id="SM00225">
    <property type="entry name" value="BTB"/>
    <property type="match status" value="1"/>
</dbReference>
<dbReference type="Pfam" id="PF22486">
    <property type="entry name" value="MATH_2"/>
    <property type="match status" value="1"/>
</dbReference>
<dbReference type="InterPro" id="IPR011333">
    <property type="entry name" value="SKP1/BTB/POZ_sf"/>
</dbReference>
<evidence type="ECO:0000313" key="4">
    <source>
        <dbReference type="Proteomes" id="UP000285301"/>
    </source>
</evidence>
<dbReference type="Pfam" id="PF00651">
    <property type="entry name" value="BTB"/>
    <property type="match status" value="1"/>
</dbReference>
<dbReference type="SUPFAM" id="SSF54695">
    <property type="entry name" value="POZ domain"/>
    <property type="match status" value="1"/>
</dbReference>
<evidence type="ECO:0000259" key="2">
    <source>
        <dbReference type="PROSITE" id="PS50144"/>
    </source>
</evidence>
<dbReference type="GO" id="GO:0016567">
    <property type="term" value="P:protein ubiquitination"/>
    <property type="evidence" value="ECO:0007669"/>
    <property type="project" value="InterPro"/>
</dbReference>
<accession>A0A443QBK8</accession>
<keyword evidence="4" id="KW-1185">Reference proteome</keyword>
<gene>
    <name evidence="3" type="ORF">B4U79_13075</name>
</gene>
<dbReference type="InterPro" id="IPR045005">
    <property type="entry name" value="BPM1-6"/>
</dbReference>
<dbReference type="SMART" id="SM00061">
    <property type="entry name" value="MATH"/>
    <property type="match status" value="1"/>
</dbReference>
<evidence type="ECO:0000259" key="1">
    <source>
        <dbReference type="PROSITE" id="PS50097"/>
    </source>
</evidence>
<dbReference type="PROSITE" id="PS50097">
    <property type="entry name" value="BTB"/>
    <property type="match status" value="1"/>
</dbReference>
<dbReference type="OrthoDB" id="6359943at2759"/>
<name>A0A443QBK8_9ACAR</name>
<comment type="caution">
    <text evidence="3">The sequence shown here is derived from an EMBL/GenBank/DDBJ whole genome shotgun (WGS) entry which is preliminary data.</text>
</comment>
<dbReference type="InterPro" id="IPR008974">
    <property type="entry name" value="TRAF-like"/>
</dbReference>
<dbReference type="STRING" id="1965070.A0A443QBK8"/>
<dbReference type="Gene3D" id="3.30.710.10">
    <property type="entry name" value="Potassium Channel Kv1.1, Chain A"/>
    <property type="match status" value="1"/>
</dbReference>
<dbReference type="Proteomes" id="UP000285301">
    <property type="component" value="Unassembled WGS sequence"/>
</dbReference>
<proteinExistence type="predicted"/>
<feature type="domain" description="MATH" evidence="2">
    <location>
        <begin position="34"/>
        <end position="170"/>
    </location>
</feature>
<dbReference type="PANTHER" id="PTHR26379:SF187">
    <property type="entry name" value="OS07G0655300 PROTEIN"/>
    <property type="match status" value="1"/>
</dbReference>
<reference evidence="3 4" key="1">
    <citation type="journal article" date="2018" name="Gigascience">
        <title>Genomes of trombidid mites reveal novel predicted allergens and laterally-transferred genes associated with secondary metabolism.</title>
        <authorList>
            <person name="Dong X."/>
            <person name="Chaisiri K."/>
            <person name="Xia D."/>
            <person name="Armstrong S.D."/>
            <person name="Fang Y."/>
            <person name="Donnelly M.J."/>
            <person name="Kadowaki T."/>
            <person name="McGarry J.W."/>
            <person name="Darby A.C."/>
            <person name="Makepeace B.L."/>
        </authorList>
    </citation>
    <scope>NUCLEOTIDE SEQUENCE [LARGE SCALE GENOMIC DNA]</scope>
    <source>
        <strain evidence="3">UoL-WK</strain>
    </source>
</reference>
<dbReference type="AlphaFoldDB" id="A0A443QBK8"/>
<protein>
    <submittedName>
        <fullName evidence="3">Uncharacterized protein</fullName>
    </submittedName>
</protein>
<organism evidence="3 4">
    <name type="scientific">Dinothrombium tinctorium</name>
    <dbReference type="NCBI Taxonomy" id="1965070"/>
    <lineage>
        <taxon>Eukaryota</taxon>
        <taxon>Metazoa</taxon>
        <taxon>Ecdysozoa</taxon>
        <taxon>Arthropoda</taxon>
        <taxon>Chelicerata</taxon>
        <taxon>Arachnida</taxon>
        <taxon>Acari</taxon>
        <taxon>Acariformes</taxon>
        <taxon>Trombidiformes</taxon>
        <taxon>Prostigmata</taxon>
        <taxon>Anystina</taxon>
        <taxon>Parasitengona</taxon>
        <taxon>Trombidioidea</taxon>
        <taxon>Trombidiidae</taxon>
        <taxon>Dinothrombium</taxon>
    </lineage>
</organism>
<feature type="domain" description="BTB" evidence="1">
    <location>
        <begin position="213"/>
        <end position="278"/>
    </location>
</feature>
<evidence type="ECO:0000313" key="3">
    <source>
        <dbReference type="EMBL" id="RWS00399.1"/>
    </source>
</evidence>
<dbReference type="InterPro" id="IPR000210">
    <property type="entry name" value="BTB/POZ_dom"/>
</dbReference>
<dbReference type="InterPro" id="IPR002083">
    <property type="entry name" value="MATH/TRAF_dom"/>
</dbReference>
<dbReference type="SUPFAM" id="SSF49599">
    <property type="entry name" value="TRAF domain-like"/>
    <property type="match status" value="1"/>
</dbReference>
<dbReference type="EMBL" id="NCKU01011558">
    <property type="protein sequence ID" value="RWS00399.1"/>
    <property type="molecule type" value="Genomic_DNA"/>
</dbReference>
<dbReference type="Gene3D" id="2.60.210.10">
    <property type="entry name" value="Apoptosis, Tumor Necrosis Factor Receptor Associated Protein 2, Chain A"/>
    <property type="match status" value="1"/>
</dbReference>